<evidence type="ECO:0000256" key="2">
    <source>
        <dbReference type="SAM" id="SignalP"/>
    </source>
</evidence>
<dbReference type="InterPro" id="IPR050328">
    <property type="entry name" value="Dev_Immune_Receptor"/>
</dbReference>
<evidence type="ECO:0008006" key="5">
    <source>
        <dbReference type="Google" id="ProtNLM"/>
    </source>
</evidence>
<keyword evidence="1 2" id="KW-0732">Signal</keyword>
<accession>G5GD08</accession>
<feature type="signal peptide" evidence="2">
    <location>
        <begin position="1"/>
        <end position="29"/>
    </location>
</feature>
<dbReference type="InterPro" id="IPR011889">
    <property type="entry name" value="Liste_lipo_26"/>
</dbReference>
<dbReference type="eggNOG" id="COG4886">
    <property type="taxonomic scope" value="Bacteria"/>
</dbReference>
<dbReference type="Gene3D" id="3.80.10.10">
    <property type="entry name" value="Ribonuclease Inhibitor"/>
    <property type="match status" value="1"/>
</dbReference>
<dbReference type="OrthoDB" id="1081070at2"/>
<sequence>MNKKLLKNFCAVFLAGFMALLLLPQSAQAQEKEAYVVKSSDKKTLTFYYDAQKSSRTGTVWGIGETKQDGDIILPAWAGTENTPESEVTTAVFDASFKKYLPQSTESWFFNFENLEKIDGLTNLNTSEVTIMSGMFIGCKKLSQLNLSNFHTKKVVSMKEMFYGCSSLTSLNLSNFNTEKVQNMKYMFDSCSSLTSLNLSNFNIKKVQDMSGMFADNTSLQTIYCNNTWTCALSDEMFYNCTSLKGAVKYNANKEDVSMANPNTGYFTKK</sequence>
<reference evidence="3 4" key="1">
    <citation type="submission" date="2011-08" db="EMBL/GenBank/DDBJ databases">
        <title>The Genome Sequence of Prevotella sp. oral taxon 302 str. F0323.</title>
        <authorList>
            <consortium name="The Broad Institute Genome Sequencing Platform"/>
            <person name="Earl A."/>
            <person name="Ward D."/>
            <person name="Feldgarden M."/>
            <person name="Gevers D."/>
            <person name="Izard J."/>
            <person name="Blanton J.M."/>
            <person name="Baranova O.V."/>
            <person name="Tanner A.C."/>
            <person name="Dewhirst F.E."/>
            <person name="Young S.K."/>
            <person name="Zeng Q."/>
            <person name="Gargeya S."/>
            <person name="Fitzgerald M."/>
            <person name="Haas B."/>
            <person name="Abouelleil A."/>
            <person name="Alvarado L."/>
            <person name="Arachchi H.M."/>
            <person name="Berlin A."/>
            <person name="Brown A."/>
            <person name="Chapman S.B."/>
            <person name="Chen Z."/>
            <person name="Dunbar C."/>
            <person name="Freedman E."/>
            <person name="Gearin G."/>
            <person name="Gellesch M."/>
            <person name="Goldberg J."/>
            <person name="Griggs A."/>
            <person name="Gujja S."/>
            <person name="Heiman D."/>
            <person name="Howarth C."/>
            <person name="Larson L."/>
            <person name="Lui A."/>
            <person name="MacDonald P.J.P."/>
            <person name="Montmayeur A."/>
            <person name="Murphy C."/>
            <person name="Neiman D."/>
            <person name="Pearson M."/>
            <person name="Priest M."/>
            <person name="Roberts A."/>
            <person name="Saif S."/>
            <person name="Shea T."/>
            <person name="Shenoy N."/>
            <person name="Sisk P."/>
            <person name="Stolte C."/>
            <person name="Sykes S."/>
            <person name="Wortman J."/>
            <person name="Nusbaum C."/>
            <person name="Birren B."/>
        </authorList>
    </citation>
    <scope>NUCLEOTIDE SEQUENCE [LARGE SCALE GENOMIC DNA]</scope>
    <source>
        <strain evidence="3 4">F0323</strain>
    </source>
</reference>
<dbReference type="AlphaFoldDB" id="G5GD08"/>
<dbReference type="SUPFAM" id="SSF52058">
    <property type="entry name" value="L domain-like"/>
    <property type="match status" value="1"/>
</dbReference>
<dbReference type="EMBL" id="ACZK01000024">
    <property type="protein sequence ID" value="EHG22449.1"/>
    <property type="molecule type" value="Genomic_DNA"/>
</dbReference>
<dbReference type="HOGENOM" id="CLU_072742_0_0_10"/>
<proteinExistence type="predicted"/>
<evidence type="ECO:0000313" key="3">
    <source>
        <dbReference type="EMBL" id="EHG22449.1"/>
    </source>
</evidence>
<evidence type="ECO:0000313" key="4">
    <source>
        <dbReference type="Proteomes" id="UP000015993"/>
    </source>
</evidence>
<dbReference type="PANTHER" id="PTHR24373:SF275">
    <property type="entry name" value="TIR DOMAIN-CONTAINING PROTEIN"/>
    <property type="match status" value="1"/>
</dbReference>
<dbReference type="RefSeq" id="WP_009347936.1">
    <property type="nucleotide sequence ID" value="NZ_JH376831.1"/>
</dbReference>
<dbReference type="PANTHER" id="PTHR24373">
    <property type="entry name" value="SLIT RELATED LEUCINE-RICH REPEAT NEURONAL PROTEIN"/>
    <property type="match status" value="1"/>
</dbReference>
<feature type="chain" id="PRO_5003477142" description="BspA family leucine-rich repeat surface protein" evidence="2">
    <location>
        <begin position="30"/>
        <end position="270"/>
    </location>
</feature>
<evidence type="ECO:0000256" key="1">
    <source>
        <dbReference type="ARBA" id="ARBA00022729"/>
    </source>
</evidence>
<dbReference type="Pfam" id="PF03382">
    <property type="entry name" value="DUF285"/>
    <property type="match status" value="1"/>
</dbReference>
<dbReference type="Proteomes" id="UP000015993">
    <property type="component" value="Unassembled WGS sequence"/>
</dbReference>
<comment type="caution">
    <text evidence="3">The sequence shown here is derived from an EMBL/GenBank/DDBJ whole genome shotgun (WGS) entry which is preliminary data.</text>
</comment>
<dbReference type="InterPro" id="IPR032675">
    <property type="entry name" value="LRR_dom_sf"/>
</dbReference>
<dbReference type="InterPro" id="IPR005046">
    <property type="entry name" value="DUF285"/>
</dbReference>
<protein>
    <recommendedName>
        <fullName evidence="5">BspA family leucine-rich repeat surface protein</fullName>
    </recommendedName>
</protein>
<dbReference type="PATRIC" id="fig|679199.3.peg.1627"/>
<gene>
    <name evidence="3" type="ORF">HMPREF9332_01459</name>
</gene>
<organism evidence="3 4">
    <name type="scientific">Alloprevotella rava F0323</name>
    <dbReference type="NCBI Taxonomy" id="679199"/>
    <lineage>
        <taxon>Bacteria</taxon>
        <taxon>Pseudomonadati</taxon>
        <taxon>Bacteroidota</taxon>
        <taxon>Bacteroidia</taxon>
        <taxon>Bacteroidales</taxon>
        <taxon>Prevotellaceae</taxon>
        <taxon>Alloprevotella</taxon>
    </lineage>
</organism>
<dbReference type="NCBIfam" id="TIGR02167">
    <property type="entry name" value="Liste_lipo_26"/>
    <property type="match status" value="4"/>
</dbReference>
<name>G5GD08_9BACT</name>
<keyword evidence="4" id="KW-1185">Reference proteome</keyword>